<proteinExistence type="inferred from homology"/>
<evidence type="ECO:0000256" key="1">
    <source>
        <dbReference type="ARBA" id="ARBA00004395"/>
    </source>
</evidence>
<keyword evidence="4" id="KW-0813">Transport</keyword>
<keyword evidence="6" id="KW-0333">Golgi apparatus</keyword>
<evidence type="ECO:0000256" key="2">
    <source>
        <dbReference type="ARBA" id="ARBA00005831"/>
    </source>
</evidence>
<reference evidence="10" key="1">
    <citation type="submission" date="2006-10" db="EMBL/GenBank/DDBJ databases">
        <authorList>
            <person name="Amadeo P."/>
            <person name="Zhao Q."/>
            <person name="Wortman J."/>
            <person name="Fraser-Liggett C."/>
            <person name="Carlton J."/>
        </authorList>
    </citation>
    <scope>NUCLEOTIDE SEQUENCE</scope>
    <source>
        <strain evidence="10">G3</strain>
    </source>
</reference>
<dbReference type="AlphaFoldDB" id="A2EQ38"/>
<keyword evidence="5" id="KW-0653">Protein transport</keyword>
<dbReference type="EMBL" id="DS113454">
    <property type="protein sequence ID" value="EAY05213.1"/>
    <property type="molecule type" value="Genomic_DNA"/>
</dbReference>
<dbReference type="GO" id="GO:0006886">
    <property type="term" value="P:intracellular protein transport"/>
    <property type="evidence" value="ECO:0007669"/>
    <property type="project" value="InterPro"/>
</dbReference>
<dbReference type="GO" id="GO:0017119">
    <property type="term" value="C:Golgi transport complex"/>
    <property type="evidence" value="ECO:0000318"/>
    <property type="project" value="GO_Central"/>
</dbReference>
<evidence type="ECO:0000256" key="8">
    <source>
        <dbReference type="ARBA" id="ARBA00031345"/>
    </source>
</evidence>
<evidence type="ECO:0000256" key="4">
    <source>
        <dbReference type="ARBA" id="ARBA00022448"/>
    </source>
</evidence>
<evidence type="ECO:0000256" key="6">
    <source>
        <dbReference type="ARBA" id="ARBA00023034"/>
    </source>
</evidence>
<organism evidence="10 11">
    <name type="scientific">Trichomonas vaginalis (strain ATCC PRA-98 / G3)</name>
    <dbReference type="NCBI Taxonomy" id="412133"/>
    <lineage>
        <taxon>Eukaryota</taxon>
        <taxon>Metamonada</taxon>
        <taxon>Parabasalia</taxon>
        <taxon>Trichomonadida</taxon>
        <taxon>Trichomonadidae</taxon>
        <taxon>Trichomonas</taxon>
    </lineage>
</organism>
<sequence>MTIVFGDNFNIVDWINSNLAAPQQGTASDYEKAASSLLTKLQLQSRDESQTADQNIKALTSGLPQSMAKLSHIGSTVDELSESLRNLTNSGYKFKSGNIPDKIGELSSLKSRRDRLRESGEIIKNGIRIESDIQQLQQQCNTGPLKDICAQYIRVSQASSSLKLISKFESLNKNLQSIKQTIEERLKHLMLTACSAQNASSFIENSNLAKQISSEGLEMEVATQFISSRIKSIHNNYNSGDLELLDWVQPCYKDCLQTVVEFSNWCLSLTPHVFTSRIHDQFIQIISTGINPSIESQCNLLLKDNKFDKIVDVINALEDSWAQIPPSWYLPEKSHQKLLEGLKKTKTDFITQYKSYLEAQLSSGSPVLPKSNTSDSLKQPPGSPMKQSTSSMFDTLTMPVSTSGFDTKLPEFVQIAKKSLNWASHISTDISMCIRLSSSFLSIAINGASKEILNNLAKLKVTTSQNDDASKIKASIQAYKTAKEQLVLIDEYESSCLALSPTASHSSSENSNKMIEQIEKEVINAMAAPSLRLLEKLKSAPEWAEDNDLSDVDLGDDESISIPIQESLYISGISRSIFEIIKLLTNDSALTDETRSEWMNKTTDLIAKSFLLEITAIPSFSESGCAQLRTDLAFINQMLETLGLSFGKDIEDVNKIVSAKPSQRQKLLANPDVSKLISVSLSKSLGIKK</sequence>
<gene>
    <name evidence="10" type="ORF">TVAG_473920</name>
</gene>
<dbReference type="PANTHER" id="PTHR21443:SF0">
    <property type="entry name" value="CONSERVED OLIGOMERIC GOLGI COMPLEX SUBUNIT 7"/>
    <property type="match status" value="1"/>
</dbReference>
<dbReference type="VEuPathDB" id="TrichDB:TVAGG3_0072670"/>
<dbReference type="Proteomes" id="UP000001542">
    <property type="component" value="Unassembled WGS sequence"/>
</dbReference>
<keyword evidence="7" id="KW-0472">Membrane</keyword>
<dbReference type="GO" id="GO:0007030">
    <property type="term" value="P:Golgi organization"/>
    <property type="evidence" value="ECO:0000318"/>
    <property type="project" value="GO_Central"/>
</dbReference>
<comment type="similarity">
    <text evidence="2">Belongs to the COG7 family.</text>
</comment>
<dbReference type="InterPro" id="IPR019335">
    <property type="entry name" value="COG7"/>
</dbReference>
<feature type="compositionally biased region" description="Polar residues" evidence="9">
    <location>
        <begin position="363"/>
        <end position="377"/>
    </location>
</feature>
<evidence type="ECO:0000256" key="7">
    <source>
        <dbReference type="ARBA" id="ARBA00023136"/>
    </source>
</evidence>
<evidence type="ECO:0000256" key="3">
    <source>
        <dbReference type="ARBA" id="ARBA00020984"/>
    </source>
</evidence>
<dbReference type="GO" id="GO:0006890">
    <property type="term" value="P:retrograde vesicle-mediated transport, Golgi to endoplasmic reticulum"/>
    <property type="evidence" value="ECO:0000318"/>
    <property type="project" value="GO_Central"/>
</dbReference>
<name>A2EQ38_TRIV3</name>
<protein>
    <recommendedName>
        <fullName evidence="3">Conserved oligomeric Golgi complex subunit 7</fullName>
    </recommendedName>
    <alternativeName>
        <fullName evidence="8">Component of oligomeric Golgi complex 7</fullName>
    </alternativeName>
</protein>
<evidence type="ECO:0000256" key="5">
    <source>
        <dbReference type="ARBA" id="ARBA00022927"/>
    </source>
</evidence>
<dbReference type="KEGG" id="tva:4763070"/>
<reference evidence="10" key="2">
    <citation type="journal article" date="2007" name="Science">
        <title>Draft genome sequence of the sexually transmitted pathogen Trichomonas vaginalis.</title>
        <authorList>
            <person name="Carlton J.M."/>
            <person name="Hirt R.P."/>
            <person name="Silva J.C."/>
            <person name="Delcher A.L."/>
            <person name="Schatz M."/>
            <person name="Zhao Q."/>
            <person name="Wortman J.R."/>
            <person name="Bidwell S.L."/>
            <person name="Alsmark U.C.M."/>
            <person name="Besteiro S."/>
            <person name="Sicheritz-Ponten T."/>
            <person name="Noel C.J."/>
            <person name="Dacks J.B."/>
            <person name="Foster P.G."/>
            <person name="Simillion C."/>
            <person name="Van de Peer Y."/>
            <person name="Miranda-Saavedra D."/>
            <person name="Barton G.J."/>
            <person name="Westrop G.D."/>
            <person name="Mueller S."/>
            <person name="Dessi D."/>
            <person name="Fiori P.L."/>
            <person name="Ren Q."/>
            <person name="Paulsen I."/>
            <person name="Zhang H."/>
            <person name="Bastida-Corcuera F.D."/>
            <person name="Simoes-Barbosa A."/>
            <person name="Brown M.T."/>
            <person name="Hayes R.D."/>
            <person name="Mukherjee M."/>
            <person name="Okumura C.Y."/>
            <person name="Schneider R."/>
            <person name="Smith A.J."/>
            <person name="Vanacova S."/>
            <person name="Villalvazo M."/>
            <person name="Haas B.J."/>
            <person name="Pertea M."/>
            <person name="Feldblyum T.V."/>
            <person name="Utterback T.R."/>
            <person name="Shu C.L."/>
            <person name="Osoegawa K."/>
            <person name="de Jong P.J."/>
            <person name="Hrdy I."/>
            <person name="Horvathova L."/>
            <person name="Zubacova Z."/>
            <person name="Dolezal P."/>
            <person name="Malik S.B."/>
            <person name="Logsdon J.M. Jr."/>
            <person name="Henze K."/>
            <person name="Gupta A."/>
            <person name="Wang C.C."/>
            <person name="Dunne R.L."/>
            <person name="Upcroft J.A."/>
            <person name="Upcroft P."/>
            <person name="White O."/>
            <person name="Salzberg S.L."/>
            <person name="Tang P."/>
            <person name="Chiu C.-H."/>
            <person name="Lee Y.-S."/>
            <person name="Embley T.M."/>
            <person name="Coombs G.H."/>
            <person name="Mottram J.C."/>
            <person name="Tachezy J."/>
            <person name="Fraser-Liggett C.M."/>
            <person name="Johnson P.J."/>
        </authorList>
    </citation>
    <scope>NUCLEOTIDE SEQUENCE [LARGE SCALE GENOMIC DNA]</scope>
    <source>
        <strain evidence="10">G3</strain>
    </source>
</reference>
<keyword evidence="11" id="KW-1185">Reference proteome</keyword>
<dbReference type="InParanoid" id="A2EQ38"/>
<dbReference type="OrthoDB" id="6134437at2759"/>
<dbReference type="PANTHER" id="PTHR21443">
    <property type="entry name" value="CONSERVED OLIGOMERIC GOLGI COMPLEX COMPONENT 7"/>
    <property type="match status" value="1"/>
</dbReference>
<evidence type="ECO:0000256" key="9">
    <source>
        <dbReference type="SAM" id="MobiDB-lite"/>
    </source>
</evidence>
<comment type="subcellular location">
    <subcellularLocation>
        <location evidence="1">Golgi apparatus membrane</location>
        <topology evidence="1">Peripheral membrane protein</topology>
    </subcellularLocation>
</comment>
<dbReference type="RefSeq" id="XP_001317436.1">
    <property type="nucleotide sequence ID" value="XM_001317401.1"/>
</dbReference>
<feature type="region of interest" description="Disordered" evidence="9">
    <location>
        <begin position="363"/>
        <end position="390"/>
    </location>
</feature>
<evidence type="ECO:0000313" key="11">
    <source>
        <dbReference type="Proteomes" id="UP000001542"/>
    </source>
</evidence>
<dbReference type="VEuPathDB" id="TrichDB:TVAG_473920"/>
<dbReference type="GO" id="GO:0000139">
    <property type="term" value="C:Golgi membrane"/>
    <property type="evidence" value="ECO:0007669"/>
    <property type="project" value="UniProtKB-SubCell"/>
</dbReference>
<evidence type="ECO:0000313" key="10">
    <source>
        <dbReference type="EMBL" id="EAY05213.1"/>
    </source>
</evidence>
<dbReference type="STRING" id="5722.A2EQ38"/>
<accession>A2EQ38</accession>